<gene>
    <name evidence="1" type="ORF">MML48_4g00018907</name>
</gene>
<keyword evidence="2" id="KW-1185">Reference proteome</keyword>
<protein>
    <submittedName>
        <fullName evidence="1">Uncharacterized protein</fullName>
    </submittedName>
</protein>
<reference evidence="1" key="1">
    <citation type="submission" date="2022-04" db="EMBL/GenBank/DDBJ databases">
        <title>Chromosome-scale genome assembly of Holotrichia oblita Faldermann.</title>
        <authorList>
            <person name="Rongchong L."/>
        </authorList>
    </citation>
    <scope>NUCLEOTIDE SEQUENCE</scope>
    <source>
        <strain evidence="1">81SQS9</strain>
    </source>
</reference>
<name>A0ACB9T6H5_HOLOL</name>
<comment type="caution">
    <text evidence="1">The sequence shown here is derived from an EMBL/GenBank/DDBJ whole genome shotgun (WGS) entry which is preliminary data.</text>
</comment>
<sequence length="292" mass="33262">MNAVGNYMMDGAPNGSVAFTQDKGWMDKDVFLKFLSFLDQTRPSADSPVLTILDADVSHTRSLAVISFVRENHTHLSCPSPRKSLVKGERFIRIEERPPHCTHKLQPLNVEFFKPFMTYYDAYITKWLRDHCGRTFGLYQIRTIDRPLEKNLEPATIPITSNTTFPEDELSTNDNVQPPDSEDVQPTDSEEVTDLYFNPQPSTSTIIGKSREDGNQKSSSPDSKVKVAVLDISPIPTSTFYRKLRNARSSLPSTVLTESPYKNEMESKDSVQNKQQQVKTNKEPQKIQMRRK</sequence>
<dbReference type="Proteomes" id="UP001056778">
    <property type="component" value="Chromosome 4"/>
</dbReference>
<dbReference type="EMBL" id="CM043018">
    <property type="protein sequence ID" value="KAI4462406.1"/>
    <property type="molecule type" value="Genomic_DNA"/>
</dbReference>
<organism evidence="1 2">
    <name type="scientific">Holotrichia oblita</name>
    <name type="common">Chafer beetle</name>
    <dbReference type="NCBI Taxonomy" id="644536"/>
    <lineage>
        <taxon>Eukaryota</taxon>
        <taxon>Metazoa</taxon>
        <taxon>Ecdysozoa</taxon>
        <taxon>Arthropoda</taxon>
        <taxon>Hexapoda</taxon>
        <taxon>Insecta</taxon>
        <taxon>Pterygota</taxon>
        <taxon>Neoptera</taxon>
        <taxon>Endopterygota</taxon>
        <taxon>Coleoptera</taxon>
        <taxon>Polyphaga</taxon>
        <taxon>Scarabaeiformia</taxon>
        <taxon>Scarabaeidae</taxon>
        <taxon>Melolonthinae</taxon>
        <taxon>Holotrichia</taxon>
    </lineage>
</organism>
<proteinExistence type="predicted"/>
<evidence type="ECO:0000313" key="1">
    <source>
        <dbReference type="EMBL" id="KAI4462406.1"/>
    </source>
</evidence>
<evidence type="ECO:0000313" key="2">
    <source>
        <dbReference type="Proteomes" id="UP001056778"/>
    </source>
</evidence>
<accession>A0ACB9T6H5</accession>